<dbReference type="Gene3D" id="1.20.1250.20">
    <property type="entry name" value="MFS general substrate transporter like domains"/>
    <property type="match status" value="1"/>
</dbReference>
<dbReference type="SUPFAM" id="SSF103473">
    <property type="entry name" value="MFS general substrate transporter"/>
    <property type="match status" value="1"/>
</dbReference>
<keyword evidence="5 6" id="KW-0472">Membrane</keyword>
<dbReference type="RefSeq" id="WP_188612128.1">
    <property type="nucleotide sequence ID" value="NZ_BMGG01000010.1"/>
</dbReference>
<keyword evidence="2" id="KW-0813">Transport</keyword>
<feature type="transmembrane region" description="Helical" evidence="6">
    <location>
        <begin position="398"/>
        <end position="419"/>
    </location>
</feature>
<evidence type="ECO:0000256" key="1">
    <source>
        <dbReference type="ARBA" id="ARBA00004141"/>
    </source>
</evidence>
<organism evidence="8 9">
    <name type="scientific">Chelatococcus reniformis</name>
    <dbReference type="NCBI Taxonomy" id="1494448"/>
    <lineage>
        <taxon>Bacteria</taxon>
        <taxon>Pseudomonadati</taxon>
        <taxon>Pseudomonadota</taxon>
        <taxon>Alphaproteobacteria</taxon>
        <taxon>Hyphomicrobiales</taxon>
        <taxon>Chelatococcaceae</taxon>
        <taxon>Chelatococcus</taxon>
    </lineage>
</organism>
<dbReference type="GO" id="GO:0022857">
    <property type="term" value="F:transmembrane transporter activity"/>
    <property type="evidence" value="ECO:0007669"/>
    <property type="project" value="InterPro"/>
</dbReference>
<proteinExistence type="predicted"/>
<evidence type="ECO:0000256" key="5">
    <source>
        <dbReference type="ARBA" id="ARBA00023136"/>
    </source>
</evidence>
<comment type="subcellular location">
    <subcellularLocation>
        <location evidence="1">Membrane</location>
        <topology evidence="1">Multi-pass membrane protein</topology>
    </subcellularLocation>
</comment>
<evidence type="ECO:0000256" key="6">
    <source>
        <dbReference type="SAM" id="Phobius"/>
    </source>
</evidence>
<feature type="transmembrane region" description="Helical" evidence="6">
    <location>
        <begin position="25"/>
        <end position="49"/>
    </location>
</feature>
<keyword evidence="4 6" id="KW-1133">Transmembrane helix</keyword>
<dbReference type="PANTHER" id="PTHR23505">
    <property type="entry name" value="SPINSTER"/>
    <property type="match status" value="1"/>
</dbReference>
<dbReference type="GO" id="GO:0016020">
    <property type="term" value="C:membrane"/>
    <property type="evidence" value="ECO:0007669"/>
    <property type="project" value="UniProtKB-SubCell"/>
</dbReference>
<accession>A0A916UUD6</accession>
<dbReference type="CDD" id="cd17328">
    <property type="entry name" value="MFS_spinster_like"/>
    <property type="match status" value="1"/>
</dbReference>
<dbReference type="PROSITE" id="PS50850">
    <property type="entry name" value="MFS"/>
    <property type="match status" value="1"/>
</dbReference>
<dbReference type="InterPro" id="IPR020846">
    <property type="entry name" value="MFS_dom"/>
</dbReference>
<feature type="transmembrane region" description="Helical" evidence="6">
    <location>
        <begin position="92"/>
        <end position="112"/>
    </location>
</feature>
<feature type="transmembrane region" description="Helical" evidence="6">
    <location>
        <begin position="363"/>
        <end position="386"/>
    </location>
</feature>
<feature type="transmembrane region" description="Helical" evidence="6">
    <location>
        <begin position="118"/>
        <end position="139"/>
    </location>
</feature>
<dbReference type="Proteomes" id="UP000637002">
    <property type="component" value="Unassembled WGS sequence"/>
</dbReference>
<feature type="transmembrane region" description="Helical" evidence="6">
    <location>
        <begin position="61"/>
        <end position="80"/>
    </location>
</feature>
<name>A0A916UUD6_9HYPH</name>
<reference evidence="8" key="2">
    <citation type="submission" date="2020-09" db="EMBL/GenBank/DDBJ databases">
        <authorList>
            <person name="Sun Q."/>
            <person name="Zhou Y."/>
        </authorList>
    </citation>
    <scope>NUCLEOTIDE SEQUENCE</scope>
    <source>
        <strain evidence="8">CGMCC 1.12919</strain>
    </source>
</reference>
<dbReference type="EMBL" id="BMGG01000010">
    <property type="protein sequence ID" value="GGC88105.1"/>
    <property type="molecule type" value="Genomic_DNA"/>
</dbReference>
<feature type="transmembrane region" description="Helical" evidence="6">
    <location>
        <begin position="270"/>
        <end position="292"/>
    </location>
</feature>
<feature type="transmembrane region" description="Helical" evidence="6">
    <location>
        <begin position="232"/>
        <end position="250"/>
    </location>
</feature>
<sequence>MSSQDRPLAGFGAGAPRRVRISTPAYVLGLLTAVSFFNYLDRMVIAILLEPIKRELGLTDAQMGLVAGFAFAMLYAVLALPLARIADRRSRVTLVSICLAIWSAMTALTGLARNFTELFVARAAVGVGEAGCVPAAHSLLGDLFPRERRAFAISIFQAGGVLGQSAGLALAGAAAQLWGWRAALVIAGLFGIPLALLMFFTAREPPRGEGHARASAESTLATLKALVARPPLVHLVLGVAVAAFGSYGIVQWLPAFFIRSHGLTLAEVGLYSGATGAIGGVLGTIFGGYALIRLGPRDVRWELWWPLLVFALFPLFMLPSFWVADWKVALGFQLMAFFIGSSGGGVALSALQTYVEPHRRATAVAILLLMSSLLGLGLGPVAVGVISDRLAPSLGSESLRYALMATTCMPIWAAIHFWLAARSSKRWSLPA</sequence>
<evidence type="ECO:0000313" key="9">
    <source>
        <dbReference type="Proteomes" id="UP000637002"/>
    </source>
</evidence>
<dbReference type="AlphaFoldDB" id="A0A916UUD6"/>
<evidence type="ECO:0000256" key="4">
    <source>
        <dbReference type="ARBA" id="ARBA00022989"/>
    </source>
</evidence>
<dbReference type="InterPro" id="IPR011701">
    <property type="entry name" value="MFS"/>
</dbReference>
<gene>
    <name evidence="8" type="ORF">GCM10010994_52580</name>
</gene>
<feature type="transmembrane region" description="Helical" evidence="6">
    <location>
        <begin position="151"/>
        <end position="172"/>
    </location>
</feature>
<dbReference type="PANTHER" id="PTHR23505:SF79">
    <property type="entry name" value="PROTEIN SPINSTER"/>
    <property type="match status" value="1"/>
</dbReference>
<comment type="caution">
    <text evidence="8">The sequence shown here is derived from an EMBL/GenBank/DDBJ whole genome shotgun (WGS) entry which is preliminary data.</text>
</comment>
<dbReference type="InterPro" id="IPR036259">
    <property type="entry name" value="MFS_trans_sf"/>
</dbReference>
<feature type="domain" description="Major facilitator superfamily (MFS) profile" evidence="7">
    <location>
        <begin position="27"/>
        <end position="425"/>
    </location>
</feature>
<keyword evidence="9" id="KW-1185">Reference proteome</keyword>
<dbReference type="Pfam" id="PF07690">
    <property type="entry name" value="MFS_1"/>
    <property type="match status" value="1"/>
</dbReference>
<dbReference type="InterPro" id="IPR044770">
    <property type="entry name" value="MFS_spinster-like"/>
</dbReference>
<reference evidence="8" key="1">
    <citation type="journal article" date="2014" name="Int. J. Syst. Evol. Microbiol.">
        <title>Complete genome sequence of Corynebacterium casei LMG S-19264T (=DSM 44701T), isolated from a smear-ripened cheese.</title>
        <authorList>
            <consortium name="US DOE Joint Genome Institute (JGI-PGF)"/>
            <person name="Walter F."/>
            <person name="Albersmeier A."/>
            <person name="Kalinowski J."/>
            <person name="Ruckert C."/>
        </authorList>
    </citation>
    <scope>NUCLEOTIDE SEQUENCE</scope>
    <source>
        <strain evidence="8">CGMCC 1.12919</strain>
    </source>
</reference>
<feature type="transmembrane region" description="Helical" evidence="6">
    <location>
        <begin position="304"/>
        <end position="324"/>
    </location>
</feature>
<evidence type="ECO:0000256" key="2">
    <source>
        <dbReference type="ARBA" id="ARBA00022448"/>
    </source>
</evidence>
<feature type="transmembrane region" description="Helical" evidence="6">
    <location>
        <begin position="178"/>
        <end position="200"/>
    </location>
</feature>
<evidence type="ECO:0000313" key="8">
    <source>
        <dbReference type="EMBL" id="GGC88105.1"/>
    </source>
</evidence>
<evidence type="ECO:0000256" key="3">
    <source>
        <dbReference type="ARBA" id="ARBA00022692"/>
    </source>
</evidence>
<protein>
    <submittedName>
        <fullName evidence="8">MFS transporter</fullName>
    </submittedName>
</protein>
<feature type="transmembrane region" description="Helical" evidence="6">
    <location>
        <begin position="330"/>
        <end position="351"/>
    </location>
</feature>
<keyword evidence="3 6" id="KW-0812">Transmembrane</keyword>
<evidence type="ECO:0000259" key="7">
    <source>
        <dbReference type="PROSITE" id="PS50850"/>
    </source>
</evidence>